<protein>
    <submittedName>
        <fullName evidence="2">Uncharacterized protein</fullName>
    </submittedName>
</protein>
<dbReference type="Proteomes" id="UP000250235">
    <property type="component" value="Unassembled WGS sequence"/>
</dbReference>
<dbReference type="EMBL" id="KV014889">
    <property type="protein sequence ID" value="KZV21447.1"/>
    <property type="molecule type" value="Genomic_DNA"/>
</dbReference>
<accession>A0A2Z7AQ38</accession>
<evidence type="ECO:0000313" key="2">
    <source>
        <dbReference type="EMBL" id="KZV21447.1"/>
    </source>
</evidence>
<evidence type="ECO:0000256" key="1">
    <source>
        <dbReference type="SAM" id="MobiDB-lite"/>
    </source>
</evidence>
<proteinExistence type="predicted"/>
<name>A0A2Z7AQ38_9LAMI</name>
<feature type="compositionally biased region" description="Low complexity" evidence="1">
    <location>
        <begin position="382"/>
        <end position="394"/>
    </location>
</feature>
<keyword evidence="3" id="KW-1185">Reference proteome</keyword>
<reference evidence="2 3" key="1">
    <citation type="journal article" date="2015" name="Proc. Natl. Acad. Sci. U.S.A.">
        <title>The resurrection genome of Boea hygrometrica: A blueprint for survival of dehydration.</title>
        <authorList>
            <person name="Xiao L."/>
            <person name="Yang G."/>
            <person name="Zhang L."/>
            <person name="Yang X."/>
            <person name="Zhao S."/>
            <person name="Ji Z."/>
            <person name="Zhou Q."/>
            <person name="Hu M."/>
            <person name="Wang Y."/>
            <person name="Chen M."/>
            <person name="Xu Y."/>
            <person name="Jin H."/>
            <person name="Xiao X."/>
            <person name="Hu G."/>
            <person name="Bao F."/>
            <person name="Hu Y."/>
            <person name="Wan P."/>
            <person name="Li L."/>
            <person name="Deng X."/>
            <person name="Kuang T."/>
            <person name="Xiang C."/>
            <person name="Zhu J.K."/>
            <person name="Oliver M.J."/>
            <person name="He Y."/>
        </authorList>
    </citation>
    <scope>NUCLEOTIDE SEQUENCE [LARGE SCALE GENOMIC DNA]</scope>
    <source>
        <strain evidence="3">cv. XS01</strain>
    </source>
</reference>
<feature type="region of interest" description="Disordered" evidence="1">
    <location>
        <begin position="355"/>
        <end position="394"/>
    </location>
</feature>
<feature type="compositionally biased region" description="Acidic residues" evidence="1">
    <location>
        <begin position="364"/>
        <end position="381"/>
    </location>
</feature>
<dbReference type="AlphaFoldDB" id="A0A2Z7AQ38"/>
<sequence length="394" mass="45115">MLPRRGRGEPLGRQLRSLEPPSAMRMLLSRVYICIVKPDRSGRQLRFVTVNSQLRFGTANSQLRYGTANSQIRYETVNSDLRQSTANSNLDGQQSTQIWKSQQPTQIWTVKQSIQIWTVKQSTQIWDSQPSSGLVHSSLDSQLSSGLDNSALDGQTQLWPSQLRFDEIQIWRRKFRFGDVNSDLDSDFSSVACYVIPMVRNNILWNNLTTFYFWKYLRLLGNGPLYPPYSCFCCPSHEADCPGQPDHMIRRLRAKPATERRESAAMKKEHESTQVALEASHTTIVGLIEIGLCMSNKIERMKAKKQQSRESHQECHHNWQARIQVAEDTIQEQHLIIEALVEEKASLLQTIQGLQEDNRASAPFDDEWEEEPKEDPEEEGLEGIPLGEGEIVEE</sequence>
<gene>
    <name evidence="2" type="ORF">F511_23002</name>
</gene>
<organism evidence="2 3">
    <name type="scientific">Dorcoceras hygrometricum</name>
    <dbReference type="NCBI Taxonomy" id="472368"/>
    <lineage>
        <taxon>Eukaryota</taxon>
        <taxon>Viridiplantae</taxon>
        <taxon>Streptophyta</taxon>
        <taxon>Embryophyta</taxon>
        <taxon>Tracheophyta</taxon>
        <taxon>Spermatophyta</taxon>
        <taxon>Magnoliopsida</taxon>
        <taxon>eudicotyledons</taxon>
        <taxon>Gunneridae</taxon>
        <taxon>Pentapetalae</taxon>
        <taxon>asterids</taxon>
        <taxon>lamiids</taxon>
        <taxon>Lamiales</taxon>
        <taxon>Gesneriaceae</taxon>
        <taxon>Didymocarpoideae</taxon>
        <taxon>Trichosporeae</taxon>
        <taxon>Loxocarpinae</taxon>
        <taxon>Dorcoceras</taxon>
    </lineage>
</organism>
<evidence type="ECO:0000313" key="3">
    <source>
        <dbReference type="Proteomes" id="UP000250235"/>
    </source>
</evidence>